<dbReference type="Proteomes" id="UP001164743">
    <property type="component" value="Chromosome 5A"/>
</dbReference>
<dbReference type="SUPFAM" id="SSF48452">
    <property type="entry name" value="TPR-like"/>
    <property type="match status" value="1"/>
</dbReference>
<evidence type="ECO:0000313" key="3">
    <source>
        <dbReference type="Proteomes" id="UP001164743"/>
    </source>
</evidence>
<dbReference type="InterPro" id="IPR011990">
    <property type="entry name" value="TPR-like_helical_dom_sf"/>
</dbReference>
<reference evidence="2" key="1">
    <citation type="submission" date="2022-10" db="EMBL/GenBank/DDBJ databases">
        <title>Puccinia triticina Genome sequencing and assembly.</title>
        <authorList>
            <person name="Li C."/>
        </authorList>
    </citation>
    <scope>NUCLEOTIDE SEQUENCE</scope>
    <source>
        <strain evidence="2">Pt15</strain>
    </source>
</reference>
<dbReference type="RefSeq" id="XP_053020773.1">
    <property type="nucleotide sequence ID" value="XM_053169591.1"/>
</dbReference>
<dbReference type="EMBL" id="CP110425">
    <property type="protein sequence ID" value="WAQ85218.1"/>
    <property type="molecule type" value="Genomic_DNA"/>
</dbReference>
<name>A0ABY7CJZ1_9BASI</name>
<evidence type="ECO:0000313" key="2">
    <source>
        <dbReference type="EMBL" id="WAQ85218.1"/>
    </source>
</evidence>
<organism evidence="2 3">
    <name type="scientific">Puccinia triticina</name>
    <dbReference type="NCBI Taxonomy" id="208348"/>
    <lineage>
        <taxon>Eukaryota</taxon>
        <taxon>Fungi</taxon>
        <taxon>Dikarya</taxon>
        <taxon>Basidiomycota</taxon>
        <taxon>Pucciniomycotina</taxon>
        <taxon>Pucciniomycetes</taxon>
        <taxon>Pucciniales</taxon>
        <taxon>Pucciniaceae</taxon>
        <taxon>Puccinia</taxon>
    </lineage>
</organism>
<sequence>MNTRVAPPQQNHEPTNPCITPFKRSAEHFELQTNREPKPGNEPSKSRRLDFMKNRIRTNLEAYRFLAEKSESAYHYFTLGNLSVAATHYKNFLARCSWWKTSVKEGGQLVIIRSIFNLARCYLAMGQFREAEITLQELWDLKKGGSISSTDSMFTELAVLYSEVKKNSTGDDELIDDGPEVLGLERRMRSAQRRSQSLNVTGHHNEAVDIIYRALQSLPTGPYKLDKSLRDLLVDLHLTLAEGYEKLGRHAEASLTLNNPSIEI</sequence>
<feature type="compositionally biased region" description="Polar residues" evidence="1">
    <location>
        <begin position="1"/>
        <end position="18"/>
    </location>
</feature>
<evidence type="ECO:0000256" key="1">
    <source>
        <dbReference type="SAM" id="MobiDB-lite"/>
    </source>
</evidence>
<feature type="region of interest" description="Disordered" evidence="1">
    <location>
        <begin position="1"/>
        <end position="21"/>
    </location>
</feature>
<accession>A0ABY7CJZ1</accession>
<protein>
    <submittedName>
        <fullName evidence="2">Uncharacterized protein</fullName>
    </submittedName>
</protein>
<gene>
    <name evidence="2" type="ORF">PtA15_5A792</name>
</gene>
<keyword evidence="3" id="KW-1185">Reference proteome</keyword>
<dbReference type="GeneID" id="77810486"/>
<dbReference type="Gene3D" id="1.25.40.10">
    <property type="entry name" value="Tetratricopeptide repeat domain"/>
    <property type="match status" value="1"/>
</dbReference>
<proteinExistence type="predicted"/>